<gene>
    <name evidence="10" type="ORF">GALL_148290</name>
</gene>
<dbReference type="GO" id="GO:0015627">
    <property type="term" value="C:type II protein secretion system complex"/>
    <property type="evidence" value="ECO:0007669"/>
    <property type="project" value="InterPro"/>
</dbReference>
<reference evidence="10" key="1">
    <citation type="submission" date="2016-10" db="EMBL/GenBank/DDBJ databases">
        <title>Sequence of Gallionella enrichment culture.</title>
        <authorList>
            <person name="Poehlein A."/>
            <person name="Muehling M."/>
            <person name="Daniel R."/>
        </authorList>
    </citation>
    <scope>NUCLEOTIDE SEQUENCE</scope>
</reference>
<keyword evidence="6" id="KW-0653">Protein transport</keyword>
<comment type="subcellular location">
    <subcellularLocation>
        <location evidence="1">Cell inner membrane</location>
        <topology evidence="1">Single-pass membrane protein</topology>
    </subcellularLocation>
</comment>
<evidence type="ECO:0000256" key="3">
    <source>
        <dbReference type="ARBA" id="ARBA00022475"/>
    </source>
</evidence>
<keyword evidence="3" id="KW-1003">Cell membrane</keyword>
<keyword evidence="4" id="KW-0997">Cell inner membrane</keyword>
<evidence type="ECO:0000256" key="1">
    <source>
        <dbReference type="ARBA" id="ARBA00004377"/>
    </source>
</evidence>
<dbReference type="GO" id="GO:0015628">
    <property type="term" value="P:protein secretion by the type II secretion system"/>
    <property type="evidence" value="ECO:0007669"/>
    <property type="project" value="InterPro"/>
</dbReference>
<dbReference type="Gene3D" id="3.30.1360.100">
    <property type="entry name" value="General secretion pathway protein M, EpsM"/>
    <property type="match status" value="1"/>
</dbReference>
<evidence type="ECO:0000256" key="2">
    <source>
        <dbReference type="ARBA" id="ARBA00022448"/>
    </source>
</evidence>
<proteinExistence type="predicted"/>
<comment type="caution">
    <text evidence="10">The sequence shown here is derived from an EMBL/GenBank/DDBJ whole genome shotgun (WGS) entry which is preliminary data.</text>
</comment>
<dbReference type="SUPFAM" id="SSF103054">
    <property type="entry name" value="General secretion pathway protein M, EpsM"/>
    <property type="match status" value="1"/>
</dbReference>
<dbReference type="InterPro" id="IPR023229">
    <property type="entry name" value="T2SS_M_periplasmic_sf"/>
</dbReference>
<evidence type="ECO:0000256" key="7">
    <source>
        <dbReference type="ARBA" id="ARBA00022989"/>
    </source>
</evidence>
<dbReference type="Pfam" id="PF04612">
    <property type="entry name" value="T2SSM"/>
    <property type="match status" value="1"/>
</dbReference>
<keyword evidence="2" id="KW-0813">Transport</keyword>
<dbReference type="InterPro" id="IPR007690">
    <property type="entry name" value="T2SS_GspM"/>
</dbReference>
<keyword evidence="5 9" id="KW-0812">Transmembrane</keyword>
<evidence type="ECO:0000256" key="6">
    <source>
        <dbReference type="ARBA" id="ARBA00022927"/>
    </source>
</evidence>
<name>A0A1J5S4Z4_9ZZZZ</name>
<dbReference type="GO" id="GO:0005886">
    <property type="term" value="C:plasma membrane"/>
    <property type="evidence" value="ECO:0007669"/>
    <property type="project" value="UniProtKB-SubCell"/>
</dbReference>
<protein>
    <submittedName>
        <fullName evidence="10">General secretion pathway, M protein</fullName>
    </submittedName>
</protein>
<keyword evidence="7 9" id="KW-1133">Transmembrane helix</keyword>
<dbReference type="EMBL" id="MLJW01000069">
    <property type="protein sequence ID" value="OIR03051.1"/>
    <property type="molecule type" value="Genomic_DNA"/>
</dbReference>
<organism evidence="10">
    <name type="scientific">mine drainage metagenome</name>
    <dbReference type="NCBI Taxonomy" id="410659"/>
    <lineage>
        <taxon>unclassified sequences</taxon>
        <taxon>metagenomes</taxon>
        <taxon>ecological metagenomes</taxon>
    </lineage>
</organism>
<evidence type="ECO:0000256" key="5">
    <source>
        <dbReference type="ARBA" id="ARBA00022692"/>
    </source>
</evidence>
<accession>A0A1J5S4Z4</accession>
<evidence type="ECO:0000256" key="4">
    <source>
        <dbReference type="ARBA" id="ARBA00022519"/>
    </source>
</evidence>
<feature type="transmembrane region" description="Helical" evidence="9">
    <location>
        <begin position="19"/>
        <end position="36"/>
    </location>
</feature>
<dbReference type="AlphaFoldDB" id="A0A1J5S4Z4"/>
<evidence type="ECO:0000313" key="10">
    <source>
        <dbReference type="EMBL" id="OIR03051.1"/>
    </source>
</evidence>
<evidence type="ECO:0000256" key="8">
    <source>
        <dbReference type="ARBA" id="ARBA00023136"/>
    </source>
</evidence>
<keyword evidence="8 9" id="KW-0472">Membrane</keyword>
<sequence length="163" mass="17372">MRAQVKAFWQARAPLERQVIVALAVVVAAALYLWLLQSASQARLNLSRSVTTLREQAGRLDRDAAELQRLRAQPAVAASATDLRGLVAAQAGAAGLSHALLHIEAAGADQVQVAFGAVAFADWLKWVASLQALHVRLDSCRIEAMSTPGLVSVTATLIRSGRQ</sequence>
<evidence type="ECO:0000256" key="9">
    <source>
        <dbReference type="SAM" id="Phobius"/>
    </source>
</evidence>